<name>A0ABN0H5X2_9LEPT</name>
<proteinExistence type="predicted"/>
<protein>
    <submittedName>
        <fullName evidence="1">Uncharacterized protein</fullName>
    </submittedName>
</protein>
<keyword evidence="2" id="KW-1185">Reference proteome</keyword>
<reference evidence="1 2" key="1">
    <citation type="submission" date="2012-08" db="EMBL/GenBank/DDBJ databases">
        <authorList>
            <person name="Harkins D.M."/>
            <person name="Durkin A.S."/>
            <person name="Selengut J.D."/>
            <person name="Sanka R."/>
            <person name="DePew J."/>
            <person name="Purushe J."/>
            <person name="Matthias M.A."/>
            <person name="Vinetz J.M."/>
            <person name="Sutton G.G."/>
            <person name="Nelson W.C."/>
            <person name="Fouts D.E."/>
        </authorList>
    </citation>
    <scope>NUCLEOTIDE SEQUENCE [LARGE SCALE GENOMIC DNA]</scope>
    <source>
        <strain evidence="1 2">MMD4847</strain>
    </source>
</reference>
<dbReference type="Proteomes" id="UP000018720">
    <property type="component" value="Unassembled WGS sequence"/>
</dbReference>
<evidence type="ECO:0000313" key="2">
    <source>
        <dbReference type="Proteomes" id="UP000018720"/>
    </source>
</evidence>
<dbReference type="RefSeq" id="WP_008595162.1">
    <property type="nucleotide sequence ID" value="NZ_AHOM02000010.1"/>
</dbReference>
<organism evidence="1 2">
    <name type="scientific">Leptospira licerasiae str. MMD4847</name>
    <dbReference type="NCBI Taxonomy" id="1049971"/>
    <lineage>
        <taxon>Bacteria</taxon>
        <taxon>Pseudomonadati</taxon>
        <taxon>Spirochaetota</taxon>
        <taxon>Spirochaetia</taxon>
        <taxon>Leptospirales</taxon>
        <taxon>Leptospiraceae</taxon>
        <taxon>Leptospira</taxon>
    </lineage>
</organism>
<gene>
    <name evidence="1" type="ORF">LEP1GSC178_0982</name>
</gene>
<sequence length="74" mass="8550">MFSVLLGTKFWRIGNKKWSFGIDKKTFARGFLQHAMLEFQHDVGEKVVCRDEGFVILEEHGYHRTGPHPMKGGD</sequence>
<accession>A0ABN0H5X2</accession>
<dbReference type="EMBL" id="AHOM02000010">
    <property type="protein sequence ID" value="EJZ41044.1"/>
    <property type="molecule type" value="Genomic_DNA"/>
</dbReference>
<evidence type="ECO:0000313" key="1">
    <source>
        <dbReference type="EMBL" id="EJZ41044.1"/>
    </source>
</evidence>
<comment type="caution">
    <text evidence="1">The sequence shown here is derived from an EMBL/GenBank/DDBJ whole genome shotgun (WGS) entry which is preliminary data.</text>
</comment>